<evidence type="ECO:0000256" key="12">
    <source>
        <dbReference type="ARBA" id="ARBA00023295"/>
    </source>
</evidence>
<evidence type="ECO:0000256" key="2">
    <source>
        <dbReference type="ARBA" id="ARBA00001913"/>
    </source>
</evidence>
<evidence type="ECO:0000256" key="4">
    <source>
        <dbReference type="ARBA" id="ARBA00008061"/>
    </source>
</evidence>
<keyword evidence="8" id="KW-0378">Hydrolase</keyword>
<dbReference type="SMART" id="SM00642">
    <property type="entry name" value="Aamy"/>
    <property type="match status" value="1"/>
</dbReference>
<evidence type="ECO:0000256" key="7">
    <source>
        <dbReference type="ARBA" id="ARBA00022723"/>
    </source>
</evidence>
<dbReference type="Gene3D" id="3.20.20.80">
    <property type="entry name" value="Glycosidases"/>
    <property type="match status" value="2"/>
</dbReference>
<organism evidence="14">
    <name type="scientific">Cyprideis torosa</name>
    <dbReference type="NCBI Taxonomy" id="163714"/>
    <lineage>
        <taxon>Eukaryota</taxon>
        <taxon>Metazoa</taxon>
        <taxon>Ecdysozoa</taxon>
        <taxon>Arthropoda</taxon>
        <taxon>Crustacea</taxon>
        <taxon>Oligostraca</taxon>
        <taxon>Ostracoda</taxon>
        <taxon>Podocopa</taxon>
        <taxon>Podocopida</taxon>
        <taxon>Cytherocopina</taxon>
        <taxon>Cytheroidea</taxon>
        <taxon>Cytherideidae</taxon>
        <taxon>Cyprideis</taxon>
    </lineage>
</organism>
<evidence type="ECO:0000256" key="1">
    <source>
        <dbReference type="ARBA" id="ARBA00000548"/>
    </source>
</evidence>
<comment type="similarity">
    <text evidence="4 13">Belongs to the glycosyl hydrolase 13 family.</text>
</comment>
<dbReference type="SUPFAM" id="SSF51011">
    <property type="entry name" value="Glycosyl hydrolase domain"/>
    <property type="match status" value="1"/>
</dbReference>
<dbReference type="InterPro" id="IPR006047">
    <property type="entry name" value="GH13_cat_dom"/>
</dbReference>
<evidence type="ECO:0000256" key="10">
    <source>
        <dbReference type="ARBA" id="ARBA00023214"/>
    </source>
</evidence>
<evidence type="ECO:0000256" key="3">
    <source>
        <dbReference type="ARBA" id="ARBA00001923"/>
    </source>
</evidence>
<proteinExistence type="inferred from homology"/>
<evidence type="ECO:0000256" key="11">
    <source>
        <dbReference type="ARBA" id="ARBA00023277"/>
    </source>
</evidence>
<name>A0A7R8W8G6_9CRUS</name>
<dbReference type="PRINTS" id="PR00110">
    <property type="entry name" value="ALPHAAMYLASE"/>
</dbReference>
<keyword evidence="10" id="KW-0868">Chloride</keyword>
<gene>
    <name evidence="14" type="ORF">CTOB1V02_LOCUS4795</name>
</gene>
<keyword evidence="12" id="KW-0326">Glycosidase</keyword>
<dbReference type="AlphaFoldDB" id="A0A7R8W8G6"/>
<dbReference type="Gene3D" id="2.60.40.1180">
    <property type="entry name" value="Golgi alpha-mannosidase II"/>
    <property type="match status" value="1"/>
</dbReference>
<dbReference type="CDD" id="cd11317">
    <property type="entry name" value="AmyAc_bac_euk_AmyA"/>
    <property type="match status" value="1"/>
</dbReference>
<keyword evidence="7" id="KW-0479">Metal-binding</keyword>
<comment type="catalytic activity">
    <reaction evidence="1">
        <text>Endohydrolysis of (1-&gt;4)-alpha-D-glucosidic linkages in polysaccharides containing three or more (1-&gt;4)-alpha-linked D-glucose units.</text>
        <dbReference type="EC" id="3.2.1.1"/>
    </reaction>
</comment>
<dbReference type="GO" id="GO:0046872">
    <property type="term" value="F:metal ion binding"/>
    <property type="evidence" value="ECO:0007669"/>
    <property type="project" value="UniProtKB-KW"/>
</dbReference>
<sequence length="773" mass="84933">MIRLSLVAVGVLSLLGSSSGYHDPHCYGKQVIVHLFEWKWRDIAAECERFLGPMGFCGVQVSPANEHIVKDGLWPWWQRYQPVSYKLESRSGSEQEFIDMVNRCNNVGVRIRREIVSVESGEGSSLCVESGERSSLCVESGERSSLCVESGERSSLCVESGERSSLWSQVRDRLCGVRIYVDVVVNHMTGTGQSGHGSGGSYFNADSLDFPGVPYSAYDFTPRDQCPTSDGNIHDYNDVNQVRNCYLVGLTDLYGGSDYVRQKVSDFFNHLISIGVAGFRVDAAKHMWPGDLEDIERRTSNLNTAYGFPDGARPFFYHEVIDQGSEPIKVDDYFHLGYVTEFRFSMKIAWGVNDFGQLGGLYDQNWGMAPGHRALVFVDNHDNQRGHGGAGNVVTHKSGRDYKLAACYMLAYDYGFTRLMSSYWFDSTDQGPPGSNGGTNDVLINSDGSGCENGWVCEHRWPSIARMVQFRNAVQGTGVTNYYNDGNKIFFSRGDKGFFAVVKYGTVDEYVYTGLPGGSYCNLIDNCATQVQVNGDGTAHIKIHNEEDPFFAICVGCEGNGGGGGTTTTTTSGPTQPPPEGFAKTVVLLKKVTQSGQDLFIRGGIPYDLNPSCNNYNSAADNPCAVSIQTESLGSTSHYDKYNAWRVGDTKLDWFGSAPEPGQGEYNGVPASGTPLAWTSSSSSSPGYQPLNTYGDHYWMVSFLMNCDETADGWFDFKGFVSNGEGWEQDLTQGTCTGDGAAQSPVRTNNHRGRCGFLNVFEFNTGSCEIKRL</sequence>
<comment type="cofactor">
    <cofactor evidence="3">
        <name>chloride</name>
        <dbReference type="ChEBI" id="CHEBI:17996"/>
    </cofactor>
</comment>
<keyword evidence="11" id="KW-0119">Carbohydrate metabolism</keyword>
<reference evidence="14" key="1">
    <citation type="submission" date="2020-11" db="EMBL/GenBank/DDBJ databases">
        <authorList>
            <person name="Tran Van P."/>
        </authorList>
    </citation>
    <scope>NUCLEOTIDE SEQUENCE</scope>
</reference>
<dbReference type="SUPFAM" id="SSF51445">
    <property type="entry name" value="(Trans)glycosidases"/>
    <property type="match status" value="2"/>
</dbReference>
<dbReference type="GO" id="GO:0005975">
    <property type="term" value="P:carbohydrate metabolic process"/>
    <property type="evidence" value="ECO:0007669"/>
    <property type="project" value="InterPro"/>
</dbReference>
<comment type="subunit">
    <text evidence="5">Monomer.</text>
</comment>
<dbReference type="EMBL" id="OB660963">
    <property type="protein sequence ID" value="CAD7226881.1"/>
    <property type="molecule type" value="Genomic_DNA"/>
</dbReference>
<dbReference type="SMART" id="SM00632">
    <property type="entry name" value="Aamy_C"/>
    <property type="match status" value="1"/>
</dbReference>
<protein>
    <recommendedName>
        <fullName evidence="6">alpha-amylase</fullName>
        <ecNumber evidence="6">3.2.1.1</ecNumber>
    </recommendedName>
</protein>
<dbReference type="GO" id="GO:0004556">
    <property type="term" value="F:alpha-amylase activity"/>
    <property type="evidence" value="ECO:0007669"/>
    <property type="project" value="UniProtKB-UniRule"/>
</dbReference>
<dbReference type="PANTHER" id="PTHR43447">
    <property type="entry name" value="ALPHA-AMYLASE"/>
    <property type="match status" value="1"/>
</dbReference>
<comment type="cofactor">
    <cofactor evidence="2">
        <name>Ca(2+)</name>
        <dbReference type="ChEBI" id="CHEBI:29108"/>
    </cofactor>
</comment>
<dbReference type="InterPro" id="IPR013780">
    <property type="entry name" value="Glyco_hydro_b"/>
</dbReference>
<dbReference type="InterPro" id="IPR031319">
    <property type="entry name" value="A-amylase_C"/>
</dbReference>
<keyword evidence="9" id="KW-0106">Calcium</keyword>
<accession>A0A7R8W8G6</accession>
<evidence type="ECO:0000256" key="5">
    <source>
        <dbReference type="ARBA" id="ARBA00011245"/>
    </source>
</evidence>
<evidence type="ECO:0000313" key="14">
    <source>
        <dbReference type="EMBL" id="CAD7226881.1"/>
    </source>
</evidence>
<dbReference type="OrthoDB" id="550577at2759"/>
<dbReference type="InterPro" id="IPR006046">
    <property type="entry name" value="Alpha_amylase"/>
</dbReference>
<dbReference type="EC" id="3.2.1.1" evidence="6"/>
<evidence type="ECO:0000256" key="8">
    <source>
        <dbReference type="ARBA" id="ARBA00022801"/>
    </source>
</evidence>
<evidence type="ECO:0000256" key="9">
    <source>
        <dbReference type="ARBA" id="ARBA00022837"/>
    </source>
</evidence>
<evidence type="ECO:0000256" key="13">
    <source>
        <dbReference type="RuleBase" id="RU003615"/>
    </source>
</evidence>
<evidence type="ECO:0000256" key="6">
    <source>
        <dbReference type="ARBA" id="ARBA00012595"/>
    </source>
</evidence>
<dbReference type="InterPro" id="IPR017853">
    <property type="entry name" value="GH"/>
</dbReference>